<accession>A0A834LKM6</accession>
<feature type="region of interest" description="Disordered" evidence="1">
    <location>
        <begin position="25"/>
        <end position="45"/>
    </location>
</feature>
<comment type="caution">
    <text evidence="2">The sequence shown here is derived from an EMBL/GenBank/DDBJ whole genome shotgun (WGS) entry which is preliminary data.</text>
</comment>
<sequence>MADTEEGEEPTSRGNEWEVVSLTASAYAAAPGGPDPIVLNDDDKGNAVEEGGAQTSHAMLMSGHFVFPPRKHENLPMEHENIEIQNLLGVEDDVTELGADEGGRSDTKDKEKWSIKGLAMPDEFPGIEFFDEKVDRLSIPGNKFNEGTTLQGPNLTEKERSMYSASDFSSFHGETTTGESNTGENTVIPGQVEPPDGGLDSDISQFPKRSKEDKNDNSEFPCEVWWKRGAASLYAQAKEANTFWSIFIAAAVMGFVVLGQHWQQERWQALQLKWQFSINDERNFISTTCYTCICNANLTFFVCSPCYRSWEGCLAPFLASKMPLWVETGGVLLSGAPPLPSVEMMTKTLDEMMTKTLDEH</sequence>
<evidence type="ECO:0000313" key="2">
    <source>
        <dbReference type="EMBL" id="KAF7138169.1"/>
    </source>
</evidence>
<dbReference type="InterPro" id="IPR040304">
    <property type="entry name" value="ATG8-IP-1/2"/>
</dbReference>
<reference evidence="2" key="1">
    <citation type="submission" date="2019-11" db="EMBL/GenBank/DDBJ databases">
        <authorList>
            <person name="Liu Y."/>
            <person name="Hou J."/>
            <person name="Li T.-Q."/>
            <person name="Guan C.-H."/>
            <person name="Wu X."/>
            <person name="Wu H.-Z."/>
            <person name="Ling F."/>
            <person name="Zhang R."/>
            <person name="Shi X.-G."/>
            <person name="Ren J.-P."/>
            <person name="Chen E.-F."/>
            <person name="Sun J.-M."/>
        </authorList>
    </citation>
    <scope>NUCLEOTIDE SEQUENCE</scope>
    <source>
        <strain evidence="2">Adult_tree_wgs_1</strain>
        <tissue evidence="2">Leaves</tissue>
    </source>
</reference>
<evidence type="ECO:0000313" key="3">
    <source>
        <dbReference type="Proteomes" id="UP000626092"/>
    </source>
</evidence>
<dbReference type="OrthoDB" id="604034at2759"/>
<name>A0A834LKM6_RHOSS</name>
<organism evidence="2 3">
    <name type="scientific">Rhododendron simsii</name>
    <name type="common">Sims's rhododendron</name>
    <dbReference type="NCBI Taxonomy" id="118357"/>
    <lineage>
        <taxon>Eukaryota</taxon>
        <taxon>Viridiplantae</taxon>
        <taxon>Streptophyta</taxon>
        <taxon>Embryophyta</taxon>
        <taxon>Tracheophyta</taxon>
        <taxon>Spermatophyta</taxon>
        <taxon>Magnoliopsida</taxon>
        <taxon>eudicotyledons</taxon>
        <taxon>Gunneridae</taxon>
        <taxon>Pentapetalae</taxon>
        <taxon>asterids</taxon>
        <taxon>Ericales</taxon>
        <taxon>Ericaceae</taxon>
        <taxon>Ericoideae</taxon>
        <taxon>Rhodoreae</taxon>
        <taxon>Rhododendron</taxon>
    </lineage>
</organism>
<feature type="region of interest" description="Disordered" evidence="1">
    <location>
        <begin position="168"/>
        <end position="217"/>
    </location>
</feature>
<dbReference type="Proteomes" id="UP000626092">
    <property type="component" value="Unassembled WGS sequence"/>
</dbReference>
<proteinExistence type="predicted"/>
<feature type="compositionally biased region" description="Low complexity" evidence="1">
    <location>
        <begin position="173"/>
        <end position="186"/>
    </location>
</feature>
<protein>
    <submittedName>
        <fullName evidence="2">Uncharacterized protein</fullName>
    </submittedName>
</protein>
<dbReference type="PANTHER" id="PTHR34797:SF1">
    <property type="entry name" value="ATG8-INTERACTING PROTEIN 2"/>
    <property type="match status" value="1"/>
</dbReference>
<gene>
    <name evidence="2" type="ORF">RHSIM_Rhsim07G0013800</name>
</gene>
<keyword evidence="3" id="KW-1185">Reference proteome</keyword>
<dbReference type="EMBL" id="WJXA01000007">
    <property type="protein sequence ID" value="KAF7138169.1"/>
    <property type="molecule type" value="Genomic_DNA"/>
</dbReference>
<dbReference type="AlphaFoldDB" id="A0A834LKM6"/>
<evidence type="ECO:0000256" key="1">
    <source>
        <dbReference type="SAM" id="MobiDB-lite"/>
    </source>
</evidence>
<dbReference type="PANTHER" id="PTHR34797">
    <property type="entry name" value="ATG8-INTERACTING PROTEIN 2"/>
    <property type="match status" value="1"/>
</dbReference>